<dbReference type="AlphaFoldDB" id="A0A3P7R5Z8"/>
<protein>
    <submittedName>
        <fullName evidence="1">Uncharacterized protein</fullName>
    </submittedName>
</protein>
<accession>A0A3P7R5Z8</accession>
<dbReference type="Proteomes" id="UP000271889">
    <property type="component" value="Unassembled WGS sequence"/>
</dbReference>
<dbReference type="EMBL" id="UYRV01134871">
    <property type="protein sequence ID" value="VDN38576.1"/>
    <property type="molecule type" value="Genomic_DNA"/>
</dbReference>
<sequence length="173" mass="19412">MLKLRESRPMYRSNPMQSDCARSFYHLEPSVHLRDMIRAITYYFQTTPGESLPMDFEEYDDALMAHKSVLRMRSNPTSSSNMSRQQVESVTKWLKKIPSGPGALDADVSSLMAEFDVIKNSSTPEAEVESTDSASSFDIIAPKDGAVPETPVEKVLSAEFLNVRLFDLKALLV</sequence>
<evidence type="ECO:0000313" key="1">
    <source>
        <dbReference type="EMBL" id="VDN38576.1"/>
    </source>
</evidence>
<dbReference type="OrthoDB" id="6334544at2759"/>
<reference evidence="1 2" key="1">
    <citation type="submission" date="2018-11" db="EMBL/GenBank/DDBJ databases">
        <authorList>
            <consortium name="Pathogen Informatics"/>
        </authorList>
    </citation>
    <scope>NUCLEOTIDE SEQUENCE [LARGE SCALE GENOMIC DNA]</scope>
</reference>
<gene>
    <name evidence="1" type="ORF">CGOC_LOCUS13772</name>
</gene>
<keyword evidence="2" id="KW-1185">Reference proteome</keyword>
<organism evidence="1 2">
    <name type="scientific">Cylicostephanus goldi</name>
    <name type="common">Nematode worm</name>
    <dbReference type="NCBI Taxonomy" id="71465"/>
    <lineage>
        <taxon>Eukaryota</taxon>
        <taxon>Metazoa</taxon>
        <taxon>Ecdysozoa</taxon>
        <taxon>Nematoda</taxon>
        <taxon>Chromadorea</taxon>
        <taxon>Rhabditida</taxon>
        <taxon>Rhabditina</taxon>
        <taxon>Rhabditomorpha</taxon>
        <taxon>Strongyloidea</taxon>
        <taxon>Strongylidae</taxon>
        <taxon>Cylicostephanus</taxon>
    </lineage>
</organism>
<name>A0A3P7R5Z8_CYLGO</name>
<evidence type="ECO:0000313" key="2">
    <source>
        <dbReference type="Proteomes" id="UP000271889"/>
    </source>
</evidence>
<proteinExistence type="predicted"/>